<dbReference type="InterPro" id="IPR008928">
    <property type="entry name" value="6-hairpin_glycosidase_sf"/>
</dbReference>
<dbReference type="Pfam" id="PF08531">
    <property type="entry name" value="Bac_rhamnosid_N"/>
    <property type="match status" value="1"/>
</dbReference>
<keyword evidence="9" id="KW-1185">Reference proteome</keyword>
<dbReference type="SUPFAM" id="SSF48208">
    <property type="entry name" value="Six-hairpin glycosidases"/>
    <property type="match status" value="1"/>
</dbReference>
<evidence type="ECO:0000313" key="8">
    <source>
        <dbReference type="EMBL" id="MFD2117982.1"/>
    </source>
</evidence>
<feature type="domain" description="Bacterial alpha-L-rhamnosidase N-terminal" evidence="5">
    <location>
        <begin position="209"/>
        <end position="373"/>
    </location>
</feature>
<dbReference type="InterPro" id="IPR035396">
    <property type="entry name" value="Bac_rhamnosid6H"/>
</dbReference>
<name>A0ABW4YQH4_9BACL</name>
<dbReference type="InterPro" id="IPR035398">
    <property type="entry name" value="Bac_rhamnosid_C"/>
</dbReference>
<dbReference type="PANTHER" id="PTHR33307:SF6">
    <property type="entry name" value="ALPHA-RHAMNOSIDASE (EUROFUNG)-RELATED"/>
    <property type="match status" value="1"/>
</dbReference>
<dbReference type="Pfam" id="PF17389">
    <property type="entry name" value="Bac_rhamnosid6H"/>
    <property type="match status" value="1"/>
</dbReference>
<evidence type="ECO:0000256" key="1">
    <source>
        <dbReference type="ARBA" id="ARBA00001445"/>
    </source>
</evidence>
<evidence type="ECO:0000256" key="3">
    <source>
        <dbReference type="ARBA" id="ARBA00022801"/>
    </source>
</evidence>
<dbReference type="Gene3D" id="2.60.420.10">
    <property type="entry name" value="Maltose phosphorylase, domain 3"/>
    <property type="match status" value="1"/>
</dbReference>
<dbReference type="RefSeq" id="WP_377775456.1">
    <property type="nucleotide sequence ID" value="NZ_JBHUHO010000049.1"/>
</dbReference>
<evidence type="ECO:0000313" key="9">
    <source>
        <dbReference type="Proteomes" id="UP001597362"/>
    </source>
</evidence>
<dbReference type="Proteomes" id="UP001597362">
    <property type="component" value="Unassembled WGS sequence"/>
</dbReference>
<feature type="domain" description="Alpha-L-rhamnosidase C-terminal" evidence="7">
    <location>
        <begin position="801"/>
        <end position="876"/>
    </location>
</feature>
<sequence>MTSLTDHAGFEDRKAIWIAKPTIDHRSWTRYRVEVSITIETGGAGILFGVRDENDYYGCELDAEARAVTVYSLKDGVRREYGKAPAPELAVLPVNIEVSIVQGIGMVQVSLDGLLVLTTQMHTLQPGTIGFKTEAGQSVVYRGLWVYDADGRALYVNRFYDPSTLQFTAGQIDSSGRHLRLDENTVSLCESPVSMDSPLFRKAFIVAADVIKAVIRVYTIGWYELSINGCKVDNRVLTPANTPYDRKMLFDTYDVTTALQLGGNAIGLWLGNGYNMNYSPWGWKWKRDKAAILELDIELAGGTTQRIVTDETWLTTNSPILVNDIYDGETFDGRKAQPGWDTFEFQGGEWLTAVAVSPPEGTLEPNSQPPIRSYEPIEPVRMLSPRKGVIVYDFGQNIAGWMKVRVEGPAGSRLTLKYSELLDSDGNIDPWTNRHAKAADVYILNGQGVEMYEPRFTYHGFRYVEASGEAELIRMQAVPIHSDVREIGQFASSDALLNQIQRNIRWSLLNNLVSIPTDCCQRDERTPCQMDSAVVEEMAIHHFDMQQYYRKWLGDIEDSLGNPDWSGDKVALPWYLYWYYGDEEALHKYYEPMTSYIDDLADRWPDGIVQAGFGDWCAPNVDGWGNYFHEVSIVNTSLYYRHASIVSAAAGVLQRKEDQQRYAALAMHIKRSFHERFYQGDGVYGSGSQTAQLMPLAFDIVPEEHIAQAVRRLVAAIATKGNHLDTGIYGTRYLMDVLADHGHIDLAYEVLTQEDYPGFGWQIAQGATTLWEQWSFKGDMHSHDHAMFGGIGVSFFTRLGGIEPLSPGYAKISIRPCVPNGLAWVVASIDTVKGRIVSAWRKEGDRLHVEIEIPAQTTAVIKLPAAITPDTGEEHEVGPGRYRYTV</sequence>
<accession>A0ABW4YQH4</accession>
<dbReference type="Gene3D" id="1.50.10.10">
    <property type="match status" value="1"/>
</dbReference>
<protein>
    <recommendedName>
        <fullName evidence="2">alpha-L-rhamnosidase</fullName>
        <ecNumber evidence="2">3.2.1.40</ecNumber>
    </recommendedName>
</protein>
<evidence type="ECO:0000259" key="5">
    <source>
        <dbReference type="Pfam" id="PF08531"/>
    </source>
</evidence>
<evidence type="ECO:0000259" key="7">
    <source>
        <dbReference type="Pfam" id="PF17390"/>
    </source>
</evidence>
<proteinExistence type="predicted"/>
<dbReference type="InterPro" id="IPR012341">
    <property type="entry name" value="6hp_glycosidase-like_sf"/>
</dbReference>
<feature type="domain" description="Alpha-L-rhamnosidase six-hairpin glycosidase" evidence="6">
    <location>
        <begin position="486"/>
        <end position="796"/>
    </location>
</feature>
<dbReference type="Pfam" id="PF17390">
    <property type="entry name" value="Bac_rhamnosid_C"/>
    <property type="match status" value="1"/>
</dbReference>
<dbReference type="Gene3D" id="2.60.120.260">
    <property type="entry name" value="Galactose-binding domain-like"/>
    <property type="match status" value="2"/>
</dbReference>
<comment type="caution">
    <text evidence="8">The sequence shown here is derived from an EMBL/GenBank/DDBJ whole genome shotgun (WGS) entry which is preliminary data.</text>
</comment>
<dbReference type="InterPro" id="IPR008902">
    <property type="entry name" value="Rhamnosid_concanavalin"/>
</dbReference>
<dbReference type="PANTHER" id="PTHR33307">
    <property type="entry name" value="ALPHA-RHAMNOSIDASE (EUROFUNG)"/>
    <property type="match status" value="1"/>
</dbReference>
<comment type="catalytic activity">
    <reaction evidence="1">
        <text>Hydrolysis of terminal non-reducing alpha-L-rhamnose residues in alpha-L-rhamnosides.</text>
        <dbReference type="EC" id="3.2.1.40"/>
    </reaction>
</comment>
<feature type="domain" description="Alpha-L-rhamnosidase concanavalin-like" evidence="4">
    <location>
        <begin position="386"/>
        <end position="469"/>
    </location>
</feature>
<evidence type="ECO:0000256" key="2">
    <source>
        <dbReference type="ARBA" id="ARBA00012652"/>
    </source>
</evidence>
<dbReference type="InterPro" id="IPR016007">
    <property type="entry name" value="Alpha_rhamnosid"/>
</dbReference>
<keyword evidence="3 8" id="KW-0378">Hydrolase</keyword>
<dbReference type="Gene3D" id="2.60.120.560">
    <property type="entry name" value="Exo-inulinase, domain 1"/>
    <property type="match status" value="1"/>
</dbReference>
<gene>
    <name evidence="8" type="ORF">ACFSJH_19895</name>
</gene>
<evidence type="ECO:0000259" key="6">
    <source>
        <dbReference type="Pfam" id="PF17389"/>
    </source>
</evidence>
<dbReference type="EMBL" id="JBHUHO010000049">
    <property type="protein sequence ID" value="MFD2117982.1"/>
    <property type="molecule type" value="Genomic_DNA"/>
</dbReference>
<dbReference type="InterPro" id="IPR013737">
    <property type="entry name" value="Bac_rhamnosid_N"/>
</dbReference>
<reference evidence="9" key="1">
    <citation type="journal article" date="2019" name="Int. J. Syst. Evol. Microbiol.">
        <title>The Global Catalogue of Microorganisms (GCM) 10K type strain sequencing project: providing services to taxonomists for standard genome sequencing and annotation.</title>
        <authorList>
            <consortium name="The Broad Institute Genomics Platform"/>
            <consortium name="The Broad Institute Genome Sequencing Center for Infectious Disease"/>
            <person name="Wu L."/>
            <person name="Ma J."/>
        </authorList>
    </citation>
    <scope>NUCLEOTIDE SEQUENCE [LARGE SCALE GENOMIC DNA]</scope>
    <source>
        <strain evidence="9">GH52</strain>
    </source>
</reference>
<dbReference type="Pfam" id="PF05592">
    <property type="entry name" value="Bac_rhamnosid"/>
    <property type="match status" value="1"/>
</dbReference>
<dbReference type="GO" id="GO:0016787">
    <property type="term" value="F:hydrolase activity"/>
    <property type="evidence" value="ECO:0007669"/>
    <property type="project" value="UniProtKB-KW"/>
</dbReference>
<organism evidence="8 9">
    <name type="scientific">Paenibacillus yanchengensis</name>
    <dbReference type="NCBI Taxonomy" id="2035833"/>
    <lineage>
        <taxon>Bacteria</taxon>
        <taxon>Bacillati</taxon>
        <taxon>Bacillota</taxon>
        <taxon>Bacilli</taxon>
        <taxon>Bacillales</taxon>
        <taxon>Paenibacillaceae</taxon>
        <taxon>Paenibacillus</taxon>
    </lineage>
</organism>
<dbReference type="EC" id="3.2.1.40" evidence="2"/>
<evidence type="ECO:0000259" key="4">
    <source>
        <dbReference type="Pfam" id="PF05592"/>
    </source>
</evidence>